<protein>
    <submittedName>
        <fullName evidence="1">Uncharacterized protein</fullName>
    </submittedName>
</protein>
<accession>W2J1G5</accession>
<dbReference type="Proteomes" id="UP000053864">
    <property type="component" value="Unassembled WGS sequence"/>
</dbReference>
<dbReference type="PROSITE" id="PS51257">
    <property type="entry name" value="PROKAR_LIPOPROTEIN"/>
    <property type="match status" value="1"/>
</dbReference>
<dbReference type="AlphaFoldDB" id="W2J1G5"/>
<organism evidence="1 2">
    <name type="scientific">Phytophthora nicotianae</name>
    <name type="common">Potato buckeye rot agent</name>
    <name type="synonym">Phytophthora parasitica</name>
    <dbReference type="NCBI Taxonomy" id="4792"/>
    <lineage>
        <taxon>Eukaryota</taxon>
        <taxon>Sar</taxon>
        <taxon>Stramenopiles</taxon>
        <taxon>Oomycota</taxon>
        <taxon>Peronosporomycetes</taxon>
        <taxon>Peronosporales</taxon>
        <taxon>Peronosporaceae</taxon>
        <taxon>Phytophthora</taxon>
    </lineage>
</organism>
<sequence>MRHHELPAVLVAYLQSISACSSISLEKTSLKKNTDMEIQLETVSYAKSCVDSRRRKRQSMHQPKRSRYR</sequence>
<proteinExistence type="predicted"/>
<evidence type="ECO:0000313" key="2">
    <source>
        <dbReference type="Proteomes" id="UP000053864"/>
    </source>
</evidence>
<reference evidence="1 2" key="1">
    <citation type="submission" date="2013-11" db="EMBL/GenBank/DDBJ databases">
        <title>The Genome Sequence of Phytophthora parasitica CJ05E6.</title>
        <authorList>
            <consortium name="The Broad Institute Genomics Platform"/>
            <person name="Russ C."/>
            <person name="Tyler B."/>
            <person name="Panabieres F."/>
            <person name="Shan W."/>
            <person name="Tripathy S."/>
            <person name="Grunwald N."/>
            <person name="Machado M."/>
            <person name="Johnson C.S."/>
            <person name="Arredondo F."/>
            <person name="Hong C."/>
            <person name="Coffey M."/>
            <person name="Young S.K."/>
            <person name="Zeng Q."/>
            <person name="Gargeya S."/>
            <person name="Fitzgerald M."/>
            <person name="Abouelleil A."/>
            <person name="Alvarado L."/>
            <person name="Chapman S.B."/>
            <person name="Gainer-Dewar J."/>
            <person name="Goldberg J."/>
            <person name="Griggs A."/>
            <person name="Gujja S."/>
            <person name="Hansen M."/>
            <person name="Howarth C."/>
            <person name="Imamovic A."/>
            <person name="Ireland A."/>
            <person name="Larimer J."/>
            <person name="McCowan C."/>
            <person name="Murphy C."/>
            <person name="Pearson M."/>
            <person name="Poon T.W."/>
            <person name="Priest M."/>
            <person name="Roberts A."/>
            <person name="Saif S."/>
            <person name="Shea T."/>
            <person name="Sykes S."/>
            <person name="Wortman J."/>
            <person name="Nusbaum C."/>
            <person name="Birren B."/>
        </authorList>
    </citation>
    <scope>NUCLEOTIDE SEQUENCE [LARGE SCALE GENOMIC DNA]</scope>
    <source>
        <strain evidence="1 2">CJ05E6</strain>
    </source>
</reference>
<name>W2J1G5_PHYNI</name>
<gene>
    <name evidence="1" type="ORF">L916_08576</name>
</gene>
<evidence type="ECO:0000313" key="1">
    <source>
        <dbReference type="EMBL" id="ETL40206.1"/>
    </source>
</evidence>
<dbReference type="EMBL" id="KI672893">
    <property type="protein sequence ID" value="ETL40206.1"/>
    <property type="molecule type" value="Genomic_DNA"/>
</dbReference>